<dbReference type="PROSITE" id="PS51225">
    <property type="entry name" value="MARVEL"/>
    <property type="match status" value="1"/>
</dbReference>
<dbReference type="Proteomes" id="UP000829720">
    <property type="component" value="Unassembled WGS sequence"/>
</dbReference>
<keyword evidence="10" id="KW-1185">Reference proteome</keyword>
<accession>A0A8T3CR10</accession>
<feature type="compositionally biased region" description="Basic and acidic residues" evidence="6">
    <location>
        <begin position="174"/>
        <end position="184"/>
    </location>
</feature>
<evidence type="ECO:0000259" key="8">
    <source>
        <dbReference type="PROSITE" id="PS51225"/>
    </source>
</evidence>
<dbReference type="OrthoDB" id="10028364at2759"/>
<evidence type="ECO:0000256" key="3">
    <source>
        <dbReference type="ARBA" id="ARBA00022989"/>
    </source>
</evidence>
<feature type="region of interest" description="Disordered" evidence="6">
    <location>
        <begin position="160"/>
        <end position="184"/>
    </location>
</feature>
<name>A0A8T3CR10_9TELE</name>
<evidence type="ECO:0000256" key="4">
    <source>
        <dbReference type="ARBA" id="ARBA00023136"/>
    </source>
</evidence>
<feature type="transmembrane region" description="Helical" evidence="7">
    <location>
        <begin position="131"/>
        <end position="150"/>
    </location>
</feature>
<protein>
    <recommendedName>
        <fullName evidence="8">MARVEL domain-containing protein</fullName>
    </recommendedName>
</protein>
<comment type="subcellular location">
    <subcellularLocation>
        <location evidence="1">Membrane</location>
        <topology evidence="1">Multi-pass membrane protein</topology>
    </subcellularLocation>
</comment>
<keyword evidence="2 5" id="KW-0812">Transmembrane</keyword>
<feature type="compositionally biased region" description="Polar residues" evidence="6">
    <location>
        <begin position="162"/>
        <end position="171"/>
    </location>
</feature>
<dbReference type="InterPro" id="IPR050578">
    <property type="entry name" value="MARVEL-CKLF_proteins"/>
</dbReference>
<keyword evidence="3 7" id="KW-1133">Transmembrane helix</keyword>
<feature type="transmembrane region" description="Helical" evidence="7">
    <location>
        <begin position="61"/>
        <end position="83"/>
    </location>
</feature>
<evidence type="ECO:0000256" key="6">
    <source>
        <dbReference type="SAM" id="MobiDB-lite"/>
    </source>
</evidence>
<evidence type="ECO:0000313" key="10">
    <source>
        <dbReference type="Proteomes" id="UP000829720"/>
    </source>
</evidence>
<feature type="transmembrane region" description="Helical" evidence="7">
    <location>
        <begin position="95"/>
        <end position="119"/>
    </location>
</feature>
<dbReference type="PANTHER" id="PTHR22776:SF25">
    <property type="entry name" value="CKLF-LIKE MARVEL TRANSMEMBRANE DOMAIN-CONTAINING PROTEIN 6"/>
    <property type="match status" value="1"/>
</dbReference>
<dbReference type="EMBL" id="JAERUA010000020">
    <property type="protein sequence ID" value="KAI1885654.1"/>
    <property type="molecule type" value="Genomic_DNA"/>
</dbReference>
<sequence length="184" mass="20179">MATPDQVYNSTTVQEPSKKWFIVPTEHLSKPRFFVKLAEVVLSFLAFILEEVVTRCSSCSPLYFFEFVSCTAFLFTVLLLVLLSTTLHKKVGIDCWGSVDFVYTGIIAVLFLISTIVFLSDNGGTSVESAAVAFGFLATIAFVVDIGMFVKANGVPFKKKGPQTTAGTQPQIPEEEKLRSNGTE</sequence>
<feature type="domain" description="MARVEL" evidence="8">
    <location>
        <begin position="27"/>
        <end position="154"/>
    </location>
</feature>
<evidence type="ECO:0000256" key="5">
    <source>
        <dbReference type="PROSITE-ProRule" id="PRU00581"/>
    </source>
</evidence>
<organism evidence="9 10">
    <name type="scientific">Albula goreensis</name>
    <dbReference type="NCBI Taxonomy" id="1534307"/>
    <lineage>
        <taxon>Eukaryota</taxon>
        <taxon>Metazoa</taxon>
        <taxon>Chordata</taxon>
        <taxon>Craniata</taxon>
        <taxon>Vertebrata</taxon>
        <taxon>Euteleostomi</taxon>
        <taxon>Actinopterygii</taxon>
        <taxon>Neopterygii</taxon>
        <taxon>Teleostei</taxon>
        <taxon>Albuliformes</taxon>
        <taxon>Albulidae</taxon>
        <taxon>Albula</taxon>
    </lineage>
</organism>
<gene>
    <name evidence="9" type="ORF">AGOR_G00206050</name>
</gene>
<evidence type="ECO:0000256" key="2">
    <source>
        <dbReference type="ARBA" id="ARBA00022692"/>
    </source>
</evidence>
<evidence type="ECO:0000313" key="9">
    <source>
        <dbReference type="EMBL" id="KAI1885654.1"/>
    </source>
</evidence>
<dbReference type="GO" id="GO:0016020">
    <property type="term" value="C:membrane"/>
    <property type="evidence" value="ECO:0007669"/>
    <property type="project" value="UniProtKB-SubCell"/>
</dbReference>
<dbReference type="AlphaFoldDB" id="A0A8T3CR10"/>
<proteinExistence type="predicted"/>
<dbReference type="PANTHER" id="PTHR22776">
    <property type="entry name" value="MARVEL-CONTAINING POTENTIAL LIPID RAFT-ASSOCIATED PROTEIN"/>
    <property type="match status" value="1"/>
</dbReference>
<reference evidence="9" key="1">
    <citation type="submission" date="2021-01" db="EMBL/GenBank/DDBJ databases">
        <authorList>
            <person name="Zahm M."/>
            <person name="Roques C."/>
            <person name="Cabau C."/>
            <person name="Klopp C."/>
            <person name="Donnadieu C."/>
            <person name="Jouanno E."/>
            <person name="Lampietro C."/>
            <person name="Louis A."/>
            <person name="Herpin A."/>
            <person name="Echchiki A."/>
            <person name="Berthelot C."/>
            <person name="Parey E."/>
            <person name="Roest-Crollius H."/>
            <person name="Braasch I."/>
            <person name="Postlethwait J."/>
            <person name="Bobe J."/>
            <person name="Montfort J."/>
            <person name="Bouchez O."/>
            <person name="Begum T."/>
            <person name="Mejri S."/>
            <person name="Adams A."/>
            <person name="Chen W.-J."/>
            <person name="Guiguen Y."/>
        </authorList>
    </citation>
    <scope>NUCLEOTIDE SEQUENCE</scope>
    <source>
        <tissue evidence="9">Blood</tissue>
    </source>
</reference>
<dbReference type="InterPro" id="IPR008253">
    <property type="entry name" value="Marvel"/>
</dbReference>
<evidence type="ECO:0000256" key="7">
    <source>
        <dbReference type="SAM" id="Phobius"/>
    </source>
</evidence>
<evidence type="ECO:0000256" key="1">
    <source>
        <dbReference type="ARBA" id="ARBA00004141"/>
    </source>
</evidence>
<keyword evidence="4 5" id="KW-0472">Membrane</keyword>
<dbReference type="Pfam" id="PF01284">
    <property type="entry name" value="MARVEL"/>
    <property type="match status" value="1"/>
</dbReference>
<comment type="caution">
    <text evidence="9">The sequence shown here is derived from an EMBL/GenBank/DDBJ whole genome shotgun (WGS) entry which is preliminary data.</text>
</comment>